<sequence length="64" mass="6221">MGVVLAAAVIVAVSLLVAAIGVLVARETDASWPMAVKAGGLALTAAITALSALGGLFVLLAPYT</sequence>
<keyword evidence="1" id="KW-0472">Membrane</keyword>
<dbReference type="Proteomes" id="UP000237846">
    <property type="component" value="Unassembled WGS sequence"/>
</dbReference>
<evidence type="ECO:0000256" key="1">
    <source>
        <dbReference type="SAM" id="Phobius"/>
    </source>
</evidence>
<dbReference type="RefSeq" id="WP_106244432.1">
    <property type="nucleotide sequence ID" value="NZ_PVZC01000003.1"/>
</dbReference>
<keyword evidence="3" id="KW-1185">Reference proteome</keyword>
<evidence type="ECO:0000313" key="2">
    <source>
        <dbReference type="EMBL" id="PRX99666.1"/>
    </source>
</evidence>
<dbReference type="AlphaFoldDB" id="A0A2T0Q754"/>
<keyword evidence="1" id="KW-1133">Transmembrane helix</keyword>
<gene>
    <name evidence="2" type="ORF">CLV72_103271</name>
</gene>
<protein>
    <submittedName>
        <fullName evidence="2">Uncharacterized protein</fullName>
    </submittedName>
</protein>
<name>A0A2T0Q754_9ACTN</name>
<comment type="caution">
    <text evidence="2">The sequence shown here is derived from an EMBL/GenBank/DDBJ whole genome shotgun (WGS) entry which is preliminary data.</text>
</comment>
<keyword evidence="1" id="KW-0812">Transmembrane</keyword>
<evidence type="ECO:0000313" key="3">
    <source>
        <dbReference type="Proteomes" id="UP000237846"/>
    </source>
</evidence>
<proteinExistence type="predicted"/>
<reference evidence="2 3" key="1">
    <citation type="submission" date="2018-03" db="EMBL/GenBank/DDBJ databases">
        <title>Genomic Encyclopedia of Archaeal and Bacterial Type Strains, Phase II (KMG-II): from individual species to whole genera.</title>
        <authorList>
            <person name="Goeker M."/>
        </authorList>
    </citation>
    <scope>NUCLEOTIDE SEQUENCE [LARGE SCALE GENOMIC DNA]</scope>
    <source>
        <strain evidence="2 3">DSM 45601</strain>
    </source>
</reference>
<organism evidence="2 3">
    <name type="scientific">Allonocardiopsis opalescens</name>
    <dbReference type="NCBI Taxonomy" id="1144618"/>
    <lineage>
        <taxon>Bacteria</taxon>
        <taxon>Bacillati</taxon>
        <taxon>Actinomycetota</taxon>
        <taxon>Actinomycetes</taxon>
        <taxon>Streptosporangiales</taxon>
        <taxon>Allonocardiopsis</taxon>
    </lineage>
</organism>
<accession>A0A2T0Q754</accession>
<dbReference type="EMBL" id="PVZC01000003">
    <property type="protein sequence ID" value="PRX99666.1"/>
    <property type="molecule type" value="Genomic_DNA"/>
</dbReference>
<feature type="transmembrane region" description="Helical" evidence="1">
    <location>
        <begin position="41"/>
        <end position="61"/>
    </location>
</feature>